<keyword evidence="6" id="KW-0732">Signal</keyword>
<feature type="domain" description="Succinylglutamate desuccinylase/Aspartoacylase catalytic" evidence="7">
    <location>
        <begin position="205"/>
        <end position="382"/>
    </location>
</feature>
<dbReference type="Gene3D" id="3.40.630.10">
    <property type="entry name" value="Zn peptidases"/>
    <property type="match status" value="1"/>
</dbReference>
<feature type="compositionally biased region" description="Low complexity" evidence="5">
    <location>
        <begin position="139"/>
        <end position="157"/>
    </location>
</feature>
<dbReference type="Proteomes" id="UP000313645">
    <property type="component" value="Unassembled WGS sequence"/>
</dbReference>
<evidence type="ECO:0000313" key="9">
    <source>
        <dbReference type="Proteomes" id="UP000313645"/>
    </source>
</evidence>
<keyword evidence="9" id="KW-1185">Reference proteome</keyword>
<evidence type="ECO:0000313" key="8">
    <source>
        <dbReference type="EMBL" id="TBW56516.1"/>
    </source>
</evidence>
<feature type="compositionally biased region" description="Basic and acidic residues" evidence="5">
    <location>
        <begin position="59"/>
        <end position="71"/>
    </location>
</feature>
<comment type="caution">
    <text evidence="8">The sequence shown here is derived from an EMBL/GenBank/DDBJ whole genome shotgun (WGS) entry which is preliminary data.</text>
</comment>
<accession>A0ABY1ZLE0</accession>
<dbReference type="PANTHER" id="PTHR37326">
    <property type="entry name" value="BLL3975 PROTEIN"/>
    <property type="match status" value="1"/>
</dbReference>
<dbReference type="SUPFAM" id="SSF53187">
    <property type="entry name" value="Zn-dependent exopeptidases"/>
    <property type="match status" value="1"/>
</dbReference>
<feature type="chain" id="PRO_5046564094" evidence="6">
    <location>
        <begin position="29"/>
        <end position="485"/>
    </location>
</feature>
<keyword evidence="2" id="KW-0479">Metal-binding</keyword>
<evidence type="ECO:0000256" key="5">
    <source>
        <dbReference type="SAM" id="MobiDB-lite"/>
    </source>
</evidence>
<keyword evidence="4" id="KW-0862">Zinc</keyword>
<feature type="compositionally biased region" description="Low complexity" evidence="5">
    <location>
        <begin position="72"/>
        <end position="88"/>
    </location>
</feature>
<evidence type="ECO:0000256" key="1">
    <source>
        <dbReference type="ARBA" id="ARBA00001947"/>
    </source>
</evidence>
<evidence type="ECO:0000259" key="7">
    <source>
        <dbReference type="Pfam" id="PF24827"/>
    </source>
</evidence>
<gene>
    <name evidence="8" type="ORF">EZI54_08870</name>
</gene>
<sequence length="485" mass="51538">MPSSPPSTRTGRFLPALGALFFSAALWAQEPVPEQPHPVELSEDESVEDIEASQAMPGSDERASKTADAERPAGTTATAPADTDAVPTRVAPNVDLKQVAPTPEPAPKSPEPGGEATTEAAEKPVTPEAAEPKANDANPTPDAPTASEEATAAESPQEAPPAEPLVILGTEVRPGTTTRLGWTPDTTMAGLNQPTPVLVINGARPGPNLCLTGAVHGDELNGIEIIRRVMYDIQADELSGRLIGVPIVNLQGFQRGSRYLPDRRDLNRNFPGDPNGSLASRVAHSLFNDVIRHCDMLVDIHTGSLKRTNLAQLRADMHISSVARFTEGFDKMAVIHSQGTPGMLRTAATSHGIVAVTMEAGESLRIQEKQIKAGVNSINSLLEKQGMISRLFVWGKPEPVYYNSTWLRAKHGGILVSDVDLGDDVVAGEVLGIVTDPITNAQHPIRAEQDGRVIGMAVDQVVMAGFATYHIGTEARGPEQGPEED</sequence>
<keyword evidence="3" id="KW-0378">Hydrolase</keyword>
<evidence type="ECO:0000256" key="6">
    <source>
        <dbReference type="SAM" id="SignalP"/>
    </source>
</evidence>
<proteinExistence type="predicted"/>
<protein>
    <submittedName>
        <fullName evidence="8">Succinylglutamate desuccinylase</fullName>
    </submittedName>
</protein>
<name>A0ABY1ZLE0_9GAMM</name>
<dbReference type="EMBL" id="SJDL01000011">
    <property type="protein sequence ID" value="TBW56516.1"/>
    <property type="molecule type" value="Genomic_DNA"/>
</dbReference>
<dbReference type="InterPro" id="IPR053138">
    <property type="entry name" value="N-alpha-Ac-DABA_deacetylase"/>
</dbReference>
<evidence type="ECO:0000256" key="3">
    <source>
        <dbReference type="ARBA" id="ARBA00022801"/>
    </source>
</evidence>
<evidence type="ECO:0000256" key="2">
    <source>
        <dbReference type="ARBA" id="ARBA00022723"/>
    </source>
</evidence>
<feature type="compositionally biased region" description="Acidic residues" evidence="5">
    <location>
        <begin position="41"/>
        <end position="51"/>
    </location>
</feature>
<reference evidence="8 9" key="1">
    <citation type="submission" date="2019-02" db="EMBL/GenBank/DDBJ databases">
        <title>Marinobacter halodurans sp. nov., a marine bacterium isolated from sea tidal flat.</title>
        <authorList>
            <person name="Yoo Y."/>
            <person name="Lee D.W."/>
            <person name="Kim B.S."/>
            <person name="Kim J.-J."/>
        </authorList>
    </citation>
    <scope>NUCLEOTIDE SEQUENCE [LARGE SCALE GENOMIC DNA]</scope>
    <source>
        <strain evidence="8 9">YJ-S3-2</strain>
    </source>
</reference>
<comment type="cofactor">
    <cofactor evidence="1">
        <name>Zn(2+)</name>
        <dbReference type="ChEBI" id="CHEBI:29105"/>
    </cofactor>
</comment>
<evidence type="ECO:0000256" key="4">
    <source>
        <dbReference type="ARBA" id="ARBA00022833"/>
    </source>
</evidence>
<dbReference type="CDD" id="cd06251">
    <property type="entry name" value="M14_ASTE_ASPA-like"/>
    <property type="match status" value="1"/>
</dbReference>
<dbReference type="PANTHER" id="PTHR37326:SF2">
    <property type="entry name" value="SUCCINYLGLUTAMATE DESUCCINYLASE_ASPARTOACYLASE FAMILY PROTEIN"/>
    <property type="match status" value="1"/>
</dbReference>
<feature type="signal peptide" evidence="6">
    <location>
        <begin position="1"/>
        <end position="28"/>
    </location>
</feature>
<dbReference type="InterPro" id="IPR055438">
    <property type="entry name" value="AstE_AspA_cat"/>
</dbReference>
<organism evidence="8 9">
    <name type="scientific">Marinobacter halodurans</name>
    <dbReference type="NCBI Taxonomy" id="2528979"/>
    <lineage>
        <taxon>Bacteria</taxon>
        <taxon>Pseudomonadati</taxon>
        <taxon>Pseudomonadota</taxon>
        <taxon>Gammaproteobacteria</taxon>
        <taxon>Pseudomonadales</taxon>
        <taxon>Marinobacteraceae</taxon>
        <taxon>Marinobacter</taxon>
    </lineage>
</organism>
<feature type="region of interest" description="Disordered" evidence="5">
    <location>
        <begin position="33"/>
        <end position="165"/>
    </location>
</feature>
<dbReference type="Pfam" id="PF24827">
    <property type="entry name" value="AstE_AspA_cat"/>
    <property type="match status" value="1"/>
</dbReference>